<dbReference type="PROSITE" id="PS00352">
    <property type="entry name" value="CSD_1"/>
    <property type="match status" value="1"/>
</dbReference>
<reference evidence="5" key="1">
    <citation type="journal article" date="2014" name="Front. Microbiol.">
        <title>High frequency of phylogenetically diverse reductive dehalogenase-homologous genes in deep subseafloor sedimentary metagenomes.</title>
        <authorList>
            <person name="Kawai M."/>
            <person name="Futagami T."/>
            <person name="Toyoda A."/>
            <person name="Takaki Y."/>
            <person name="Nishi S."/>
            <person name="Hori S."/>
            <person name="Arai W."/>
            <person name="Tsubouchi T."/>
            <person name="Morono Y."/>
            <person name="Uchiyama I."/>
            <person name="Ito T."/>
            <person name="Fujiyama A."/>
            <person name="Inagaki F."/>
            <person name="Takami H."/>
        </authorList>
    </citation>
    <scope>NUCLEOTIDE SEQUENCE</scope>
    <source>
        <strain evidence="5">Expedition CK06-06</strain>
    </source>
</reference>
<dbReference type="SMART" id="SM00357">
    <property type="entry name" value="CSP"/>
    <property type="match status" value="1"/>
</dbReference>
<dbReference type="GO" id="GO:0031054">
    <property type="term" value="P:pre-miRNA processing"/>
    <property type="evidence" value="ECO:0007669"/>
    <property type="project" value="TreeGrafter"/>
</dbReference>
<dbReference type="SUPFAM" id="SSF50249">
    <property type="entry name" value="Nucleic acid-binding proteins"/>
    <property type="match status" value="1"/>
</dbReference>
<dbReference type="PROSITE" id="PS51857">
    <property type="entry name" value="CSD_2"/>
    <property type="match status" value="1"/>
</dbReference>
<comment type="subcellular location">
    <subcellularLocation>
        <location evidence="1">Cytoplasm</location>
    </subcellularLocation>
</comment>
<dbReference type="GO" id="GO:0003729">
    <property type="term" value="F:mRNA binding"/>
    <property type="evidence" value="ECO:0007669"/>
    <property type="project" value="TreeGrafter"/>
</dbReference>
<dbReference type="GO" id="GO:0005634">
    <property type="term" value="C:nucleus"/>
    <property type="evidence" value="ECO:0007669"/>
    <property type="project" value="TreeGrafter"/>
</dbReference>
<dbReference type="InterPro" id="IPR002059">
    <property type="entry name" value="CSP_DNA-bd"/>
</dbReference>
<dbReference type="PANTHER" id="PTHR46109:SF1">
    <property type="entry name" value="PROTEIN LIN-28 HOMOLOG"/>
    <property type="match status" value="1"/>
</dbReference>
<sequence>MRTGRVKWFSPEKGYGFILIDGDVEVFVHFSEIVGEGFRLLHDGEEVEFELLDSDRGYQAKKVRRIGPDTPPDSMDPESQSAFHP</sequence>
<evidence type="ECO:0000256" key="3">
    <source>
        <dbReference type="SAM" id="MobiDB-lite"/>
    </source>
</evidence>
<keyword evidence="2" id="KW-0963">Cytoplasm</keyword>
<evidence type="ECO:0000313" key="5">
    <source>
        <dbReference type="EMBL" id="GAG16932.1"/>
    </source>
</evidence>
<dbReference type="InterPro" id="IPR051373">
    <property type="entry name" value="Lin-28_RNA-binding"/>
</dbReference>
<accession>X0W0R8</accession>
<evidence type="ECO:0000256" key="1">
    <source>
        <dbReference type="ARBA" id="ARBA00004496"/>
    </source>
</evidence>
<dbReference type="CDD" id="cd04458">
    <property type="entry name" value="CSP_CDS"/>
    <property type="match status" value="1"/>
</dbReference>
<protein>
    <recommendedName>
        <fullName evidence="4">CSD domain-containing protein</fullName>
    </recommendedName>
</protein>
<dbReference type="AlphaFoldDB" id="X0W0R8"/>
<dbReference type="PANTHER" id="PTHR46109">
    <property type="entry name" value="PROTEIN LIN-28"/>
    <property type="match status" value="1"/>
</dbReference>
<dbReference type="InterPro" id="IPR019844">
    <property type="entry name" value="CSD_CS"/>
</dbReference>
<organism evidence="5">
    <name type="scientific">marine sediment metagenome</name>
    <dbReference type="NCBI Taxonomy" id="412755"/>
    <lineage>
        <taxon>unclassified sequences</taxon>
        <taxon>metagenomes</taxon>
        <taxon>ecological metagenomes</taxon>
    </lineage>
</organism>
<gene>
    <name evidence="5" type="ORF">S01H1_59974</name>
</gene>
<dbReference type="Pfam" id="PF00313">
    <property type="entry name" value="CSD"/>
    <property type="match status" value="1"/>
</dbReference>
<dbReference type="PRINTS" id="PR00050">
    <property type="entry name" value="COLDSHOCK"/>
</dbReference>
<dbReference type="EMBL" id="BARS01039264">
    <property type="protein sequence ID" value="GAG16932.1"/>
    <property type="molecule type" value="Genomic_DNA"/>
</dbReference>
<comment type="caution">
    <text evidence="5">The sequence shown here is derived from an EMBL/GenBank/DDBJ whole genome shotgun (WGS) entry which is preliminary data.</text>
</comment>
<feature type="domain" description="CSD" evidence="4">
    <location>
        <begin position="1"/>
        <end position="65"/>
    </location>
</feature>
<proteinExistence type="predicted"/>
<feature type="region of interest" description="Disordered" evidence="3">
    <location>
        <begin position="60"/>
        <end position="85"/>
    </location>
</feature>
<dbReference type="InterPro" id="IPR011129">
    <property type="entry name" value="CSD"/>
</dbReference>
<name>X0W0R8_9ZZZZ</name>
<dbReference type="InterPro" id="IPR012340">
    <property type="entry name" value="NA-bd_OB-fold"/>
</dbReference>
<dbReference type="GO" id="GO:0005737">
    <property type="term" value="C:cytoplasm"/>
    <property type="evidence" value="ECO:0007669"/>
    <property type="project" value="UniProtKB-SubCell"/>
</dbReference>
<dbReference type="Gene3D" id="2.40.50.140">
    <property type="entry name" value="Nucleic acid-binding proteins"/>
    <property type="match status" value="1"/>
</dbReference>
<evidence type="ECO:0000256" key="2">
    <source>
        <dbReference type="ARBA" id="ARBA00022490"/>
    </source>
</evidence>
<evidence type="ECO:0000259" key="4">
    <source>
        <dbReference type="PROSITE" id="PS51857"/>
    </source>
</evidence>